<comment type="caution">
    <text evidence="1">Lacks conserved residue(s) required for the propagation of feature annotation.</text>
</comment>
<organism evidence="3 4">
    <name type="scientific">Nocardia brasiliensis (strain ATCC 700358 / HUJEG-1)</name>
    <dbReference type="NCBI Taxonomy" id="1133849"/>
    <lineage>
        <taxon>Bacteria</taxon>
        <taxon>Bacillati</taxon>
        <taxon>Actinomycetota</taxon>
        <taxon>Actinomycetes</taxon>
        <taxon>Mycobacteriales</taxon>
        <taxon>Nocardiaceae</taxon>
        <taxon>Nocardia</taxon>
    </lineage>
</organism>
<dbReference type="AlphaFoldDB" id="K0F3M9"/>
<accession>K0F3M9</accession>
<dbReference type="Pfam" id="PF01230">
    <property type="entry name" value="HIT"/>
    <property type="match status" value="1"/>
</dbReference>
<dbReference type="PROSITE" id="PS51084">
    <property type="entry name" value="HIT_2"/>
    <property type="match status" value="1"/>
</dbReference>
<feature type="domain" description="HIT" evidence="2">
    <location>
        <begin position="42"/>
        <end position="113"/>
    </location>
</feature>
<evidence type="ECO:0000259" key="2">
    <source>
        <dbReference type="PROSITE" id="PS51084"/>
    </source>
</evidence>
<protein>
    <recommendedName>
        <fullName evidence="2">HIT domain-containing protein</fullName>
    </recommendedName>
</protein>
<dbReference type="Proteomes" id="UP000006304">
    <property type="component" value="Chromosome"/>
</dbReference>
<keyword evidence="4" id="KW-1185">Reference proteome</keyword>
<dbReference type="GO" id="GO:0003824">
    <property type="term" value="F:catalytic activity"/>
    <property type="evidence" value="ECO:0007669"/>
    <property type="project" value="InterPro"/>
</dbReference>
<dbReference type="KEGG" id="nbr:O3I_028905"/>
<dbReference type="eggNOG" id="COG0537">
    <property type="taxonomic scope" value="Bacteria"/>
</dbReference>
<dbReference type="HOGENOM" id="CLU_126420_0_0_11"/>
<sequence length="145" mass="16083">MGSECQVCTKHRGLSLLLRPVIYADNLVIVTHRSLGKRQPVPGYLLIETRRHTPNLASLTDQEAAAVGRATTRAARALQEELAPEFVFSTVTGRTVPHFHQRVFARPPGTPAAIPWHDVDSWPDGPRITATDLISLCTRLSTHFR</sequence>
<proteinExistence type="predicted"/>
<dbReference type="Gene3D" id="3.30.428.10">
    <property type="entry name" value="HIT-like"/>
    <property type="match status" value="1"/>
</dbReference>
<dbReference type="EMBL" id="CP003876">
    <property type="protein sequence ID" value="AFU03730.1"/>
    <property type="molecule type" value="Genomic_DNA"/>
</dbReference>
<evidence type="ECO:0000256" key="1">
    <source>
        <dbReference type="PROSITE-ProRule" id="PRU00464"/>
    </source>
</evidence>
<name>K0F3M9_NOCB7</name>
<dbReference type="SUPFAM" id="SSF54197">
    <property type="entry name" value="HIT-like"/>
    <property type="match status" value="1"/>
</dbReference>
<gene>
    <name evidence="3" type="ORF">O3I_028905</name>
</gene>
<reference evidence="3 4" key="1">
    <citation type="journal article" date="2012" name="J. Bacteriol.">
        <title>Complete genome sequence of Nocardia brasiliensis HUJEG-1.</title>
        <authorList>
            <person name="Vera-Cabrera L."/>
            <person name="Ortiz-Lopez R."/>
            <person name="Elizondo-Gonzalez R."/>
            <person name="Perez-Maya A.A."/>
            <person name="Ocampo-Candiani J."/>
        </authorList>
    </citation>
    <scope>NUCLEOTIDE SEQUENCE [LARGE SCALE GENOMIC DNA]</scope>
    <source>
        <strain evidence="4">ATCC 700358</strain>
    </source>
</reference>
<dbReference type="InterPro" id="IPR036265">
    <property type="entry name" value="HIT-like_sf"/>
</dbReference>
<dbReference type="STRING" id="1133849.O3I_028905"/>
<evidence type="ECO:0000313" key="4">
    <source>
        <dbReference type="Proteomes" id="UP000006304"/>
    </source>
</evidence>
<dbReference type="InterPro" id="IPR011146">
    <property type="entry name" value="HIT-like"/>
</dbReference>
<evidence type="ECO:0000313" key="3">
    <source>
        <dbReference type="EMBL" id="AFU03730.1"/>
    </source>
</evidence>